<protein>
    <recommendedName>
        <fullName evidence="3">DUF3447 domain-containing protein</fullName>
    </recommendedName>
</protein>
<evidence type="ECO:0008006" key="3">
    <source>
        <dbReference type="Google" id="ProtNLM"/>
    </source>
</evidence>
<reference evidence="1 2" key="1">
    <citation type="submission" date="2024-04" db="EMBL/GenBank/DDBJ databases">
        <title>Tritrichomonas musculus Genome.</title>
        <authorList>
            <person name="Alves-Ferreira E."/>
            <person name="Grigg M."/>
            <person name="Lorenzi H."/>
            <person name="Galac M."/>
        </authorList>
    </citation>
    <scope>NUCLEOTIDE SEQUENCE [LARGE SCALE GENOMIC DNA]</scope>
    <source>
        <strain evidence="1 2">EAF2021</strain>
    </source>
</reference>
<proteinExistence type="predicted"/>
<name>A0ABR2IKA1_9EUKA</name>
<keyword evidence="2" id="KW-1185">Reference proteome</keyword>
<gene>
    <name evidence="1" type="ORF">M9Y10_011782</name>
</gene>
<dbReference type="EMBL" id="JAPFFF010000017">
    <property type="protein sequence ID" value="KAK8864086.1"/>
    <property type="molecule type" value="Genomic_DNA"/>
</dbReference>
<accession>A0ABR2IKA1</accession>
<sequence length="168" mass="20960">MMPSLWLFAIHSNNAELIYFLEENKVYPQYNSFEACFKEAIKCHHNEIANYIKENFLPNEKDDDDDYDIKIWSVKDDDEIIYYDERYIEEKIFKEERFFDLEKFKKNLLHYSFRYYNYEYFPDNFKRKYVFLSLCRYDYFDLVKLCLSTEELKSKIEEEIMVLKHYDK</sequence>
<organism evidence="1 2">
    <name type="scientific">Tritrichomonas musculus</name>
    <dbReference type="NCBI Taxonomy" id="1915356"/>
    <lineage>
        <taxon>Eukaryota</taxon>
        <taxon>Metamonada</taxon>
        <taxon>Parabasalia</taxon>
        <taxon>Tritrichomonadida</taxon>
        <taxon>Tritrichomonadidae</taxon>
        <taxon>Tritrichomonas</taxon>
    </lineage>
</organism>
<evidence type="ECO:0000313" key="2">
    <source>
        <dbReference type="Proteomes" id="UP001470230"/>
    </source>
</evidence>
<dbReference type="Proteomes" id="UP001470230">
    <property type="component" value="Unassembled WGS sequence"/>
</dbReference>
<comment type="caution">
    <text evidence="1">The sequence shown here is derived from an EMBL/GenBank/DDBJ whole genome shotgun (WGS) entry which is preliminary data.</text>
</comment>
<evidence type="ECO:0000313" key="1">
    <source>
        <dbReference type="EMBL" id="KAK8864086.1"/>
    </source>
</evidence>